<dbReference type="InterPro" id="IPR005650">
    <property type="entry name" value="BlaI_family"/>
</dbReference>
<reference evidence="5" key="1">
    <citation type="submission" date="2021-05" db="EMBL/GenBank/DDBJ databases">
        <title>Pangenome of Leuconostoc gelidum warrants species status for Leuconostoc gelidum subsp. gasicomitatum.</title>
        <authorList>
            <person name="Johansson P."/>
            <person name="Sade E."/>
            <person name="Hultman J."/>
            <person name="Auvinen P."/>
            <person name="Bjorkroth J."/>
        </authorList>
    </citation>
    <scope>NUCLEOTIDE SEQUENCE</scope>
    <source>
        <strain evidence="5">A.21.4</strain>
    </source>
</reference>
<evidence type="ECO:0000313" key="6">
    <source>
        <dbReference type="Proteomes" id="UP000752647"/>
    </source>
</evidence>
<comment type="caution">
    <text evidence="5">The sequence shown here is derived from an EMBL/GenBank/DDBJ whole genome shotgun (WGS) entry which is preliminary data.</text>
</comment>
<dbReference type="GO" id="GO:0045892">
    <property type="term" value="P:negative regulation of DNA-templated transcription"/>
    <property type="evidence" value="ECO:0007669"/>
    <property type="project" value="InterPro"/>
</dbReference>
<keyword evidence="4" id="KW-0804">Transcription</keyword>
<evidence type="ECO:0000256" key="3">
    <source>
        <dbReference type="ARBA" id="ARBA00023125"/>
    </source>
</evidence>
<evidence type="ECO:0000256" key="1">
    <source>
        <dbReference type="ARBA" id="ARBA00011046"/>
    </source>
</evidence>
<dbReference type="GO" id="GO:0003677">
    <property type="term" value="F:DNA binding"/>
    <property type="evidence" value="ECO:0007669"/>
    <property type="project" value="UniProtKB-KW"/>
</dbReference>
<proteinExistence type="inferred from homology"/>
<keyword evidence="3" id="KW-0238">DNA-binding</keyword>
<dbReference type="PIRSF" id="PIRSF019455">
    <property type="entry name" value="CopR_AtkY"/>
    <property type="match status" value="1"/>
</dbReference>
<dbReference type="EMBL" id="JAHBFI010000009">
    <property type="protein sequence ID" value="MBZ5962456.1"/>
    <property type="molecule type" value="Genomic_DNA"/>
</dbReference>
<dbReference type="RefSeq" id="WP_060391807.1">
    <property type="nucleotide sequence ID" value="NZ_CBCPIF010000003.1"/>
</dbReference>
<dbReference type="InterPro" id="IPR036390">
    <property type="entry name" value="WH_DNA-bd_sf"/>
</dbReference>
<evidence type="ECO:0000313" key="5">
    <source>
        <dbReference type="EMBL" id="MBZ5962456.1"/>
    </source>
</evidence>
<dbReference type="Gene3D" id="1.10.10.10">
    <property type="entry name" value="Winged helix-like DNA-binding domain superfamily/Winged helix DNA-binding domain"/>
    <property type="match status" value="1"/>
</dbReference>
<sequence length="144" mass="16415">MIKTNKNMTTSEWEIMRVIWTLGEATSRQIIRVMRLKTDWSPSTIKTLITRLTNKSYLIDNGAVRDRLYKPTITEQDAMTNTLHQTINSMCAMCVGDAITNAIASTPLSRYDILRLQDILSQKLSTAPETVACNCMPNNWEDEQ</sequence>
<evidence type="ECO:0000256" key="2">
    <source>
        <dbReference type="ARBA" id="ARBA00023015"/>
    </source>
</evidence>
<dbReference type="AlphaFoldDB" id="A0A9Q3SVD3"/>
<keyword evidence="2" id="KW-0805">Transcription regulation</keyword>
<evidence type="ECO:0000256" key="4">
    <source>
        <dbReference type="ARBA" id="ARBA00023163"/>
    </source>
</evidence>
<comment type="similarity">
    <text evidence="1">Belongs to the BlaI transcriptional regulatory family.</text>
</comment>
<dbReference type="InterPro" id="IPR014071">
    <property type="entry name" value="Cu_transp_CopY/TcrY"/>
</dbReference>
<dbReference type="Pfam" id="PF03965">
    <property type="entry name" value="Penicillinase_R"/>
    <property type="match status" value="1"/>
</dbReference>
<gene>
    <name evidence="5" type="ORF">KIJ12_04695</name>
</gene>
<accession>A0A9Q3SVD3</accession>
<dbReference type="Proteomes" id="UP000752647">
    <property type="component" value="Unassembled WGS sequence"/>
</dbReference>
<name>A0A9Q3SVD3_9LACO</name>
<dbReference type="InterPro" id="IPR036388">
    <property type="entry name" value="WH-like_DNA-bd_sf"/>
</dbReference>
<dbReference type="SUPFAM" id="SSF46785">
    <property type="entry name" value="Winged helix' DNA-binding domain"/>
    <property type="match status" value="1"/>
</dbReference>
<organism evidence="5 6">
    <name type="scientific">Leuconostoc gasicomitatum</name>
    <dbReference type="NCBI Taxonomy" id="115778"/>
    <lineage>
        <taxon>Bacteria</taxon>
        <taxon>Bacillati</taxon>
        <taxon>Bacillota</taxon>
        <taxon>Bacilli</taxon>
        <taxon>Lactobacillales</taxon>
        <taxon>Lactobacillaceae</taxon>
        <taxon>Leuconostoc</taxon>
        <taxon>Leuconostoc gelidum group</taxon>
    </lineage>
</organism>
<protein>
    <submittedName>
        <fullName evidence="5">CopY/TcrY family copper transport repressor</fullName>
    </submittedName>
</protein>
<dbReference type="NCBIfam" id="TIGR02698">
    <property type="entry name" value="CopY_TcrY"/>
    <property type="match status" value="1"/>
</dbReference>